<dbReference type="OrthoDB" id="2684236at2759"/>
<dbReference type="Pfam" id="PF07173">
    <property type="entry name" value="GRDP-like"/>
    <property type="match status" value="1"/>
</dbReference>
<sequence>MSHVIGYHTKTLHLKCASRHERTATNYRYASTPIANPIIPNPAYFNGLDDGLKDQLPTAVQCAVHLELLEAFHAVKIRVIECEALDGIFGIKAPTKTIYRRKYMKTLDKHVNQEVTVKVEGWEARREKKWPRYLDFAADRFVDWAKVIDKEMAATEGDDEKLEIRLPWLPPLGLSCALLYWAVILIRSVDVLMVWHAFLLNPSDYINYCQAESLTHLPRVSFPWTRIHEAIDSQGPRYKAWFYQLQKDNEDWLRNKADIDPNLHQYLVNLGKPIGFTMRSGVSIDKGATGILSLSKPKSQSKLEKSLIANVERQSVFADKMHAHLWIRSPGLGGTMNRAVERYENFLELFQLYPGKMLVPNLDIDLVWHTNQLSAAGYKATMESRCGRFINHDDKIGKSTLKSGMSDTDNLYRIHFGDEYSVCLCWECQAIASAIEDADKDGDLFETGSFQFASNITDKVQGDVDYYRAVEIARRKNFINLPLRPS</sequence>
<reference evidence="1 2" key="1">
    <citation type="submission" date="2017-06" db="EMBL/GenBank/DDBJ databases">
        <title>Comparative genomic analysis of Ambrosia Fusariam Clade fungi.</title>
        <authorList>
            <person name="Stajich J.E."/>
            <person name="Carrillo J."/>
            <person name="Kijimoto T."/>
            <person name="Eskalen A."/>
            <person name="O'Donnell K."/>
            <person name="Kasson M."/>
        </authorList>
    </citation>
    <scope>NUCLEOTIDE SEQUENCE [LARGE SCALE GENOMIC DNA]</scope>
    <source>
        <strain evidence="1">UCR3666</strain>
    </source>
</reference>
<evidence type="ECO:0000313" key="2">
    <source>
        <dbReference type="Proteomes" id="UP000277212"/>
    </source>
</evidence>
<keyword evidence="2" id="KW-1185">Reference proteome</keyword>
<dbReference type="Proteomes" id="UP000277212">
    <property type="component" value="Unassembled WGS sequence"/>
</dbReference>
<comment type="caution">
    <text evidence="1">The sequence shown here is derived from an EMBL/GenBank/DDBJ whole genome shotgun (WGS) entry which is preliminary data.</text>
</comment>
<protein>
    <recommendedName>
        <fullName evidence="3">Glycine-rich domain-containing protein 1</fullName>
    </recommendedName>
</protein>
<dbReference type="PANTHER" id="PTHR34365:SF7">
    <property type="entry name" value="GLYCINE-RICH DOMAIN-CONTAINING PROTEIN 1"/>
    <property type="match status" value="1"/>
</dbReference>
<dbReference type="AlphaFoldDB" id="A0A3M2S4T1"/>
<accession>A0A3M2S4T1</accession>
<dbReference type="EMBL" id="NKUJ01000132">
    <property type="protein sequence ID" value="RMJ12573.1"/>
    <property type="molecule type" value="Genomic_DNA"/>
</dbReference>
<evidence type="ECO:0008006" key="3">
    <source>
        <dbReference type="Google" id="ProtNLM"/>
    </source>
</evidence>
<dbReference type="InterPro" id="IPR009836">
    <property type="entry name" value="GRDP-like"/>
</dbReference>
<organism evidence="1 2">
    <name type="scientific">Fusarium kuroshium</name>
    <dbReference type="NCBI Taxonomy" id="2010991"/>
    <lineage>
        <taxon>Eukaryota</taxon>
        <taxon>Fungi</taxon>
        <taxon>Dikarya</taxon>
        <taxon>Ascomycota</taxon>
        <taxon>Pezizomycotina</taxon>
        <taxon>Sordariomycetes</taxon>
        <taxon>Hypocreomycetidae</taxon>
        <taxon>Hypocreales</taxon>
        <taxon>Nectriaceae</taxon>
        <taxon>Fusarium</taxon>
        <taxon>Fusarium solani species complex</taxon>
    </lineage>
</organism>
<proteinExistence type="predicted"/>
<name>A0A3M2S4T1_9HYPO</name>
<dbReference type="PANTHER" id="PTHR34365">
    <property type="entry name" value="ENOLASE (DUF1399)"/>
    <property type="match status" value="1"/>
</dbReference>
<dbReference type="STRING" id="2010991.A0A3M2S4T1"/>
<gene>
    <name evidence="1" type="ORF">CDV36_007790</name>
</gene>
<evidence type="ECO:0000313" key="1">
    <source>
        <dbReference type="EMBL" id="RMJ12573.1"/>
    </source>
</evidence>